<dbReference type="SUPFAM" id="SSF53613">
    <property type="entry name" value="Ribokinase-like"/>
    <property type="match status" value="1"/>
</dbReference>
<evidence type="ECO:0000259" key="3">
    <source>
        <dbReference type="Pfam" id="PF00294"/>
    </source>
</evidence>
<evidence type="ECO:0000256" key="2">
    <source>
        <dbReference type="ARBA" id="ARBA00022777"/>
    </source>
</evidence>
<dbReference type="InterPro" id="IPR002139">
    <property type="entry name" value="Ribo/fructo_kinase"/>
</dbReference>
<evidence type="ECO:0000313" key="5">
    <source>
        <dbReference type="Proteomes" id="UP000598996"/>
    </source>
</evidence>
<feature type="domain" description="Carbohydrate kinase PfkB" evidence="3">
    <location>
        <begin position="12"/>
        <end position="259"/>
    </location>
</feature>
<dbReference type="EMBL" id="JAENHO010000001">
    <property type="protein sequence ID" value="MBL7253449.1"/>
    <property type="molecule type" value="Genomic_DNA"/>
</dbReference>
<protein>
    <submittedName>
        <fullName evidence="4">1-phosphofructokinase</fullName>
    </submittedName>
</protein>
<evidence type="ECO:0000313" key="4">
    <source>
        <dbReference type="EMBL" id="MBL7253449.1"/>
    </source>
</evidence>
<dbReference type="PANTHER" id="PTHR46566">
    <property type="entry name" value="1-PHOSPHOFRUCTOKINASE-RELATED"/>
    <property type="match status" value="1"/>
</dbReference>
<dbReference type="PRINTS" id="PR00990">
    <property type="entry name" value="RIBOKINASE"/>
</dbReference>
<dbReference type="InterPro" id="IPR029056">
    <property type="entry name" value="Ribokinase-like"/>
</dbReference>
<dbReference type="PANTHER" id="PTHR46566:SF5">
    <property type="entry name" value="1-PHOSPHOFRUCTOKINASE"/>
    <property type="match status" value="1"/>
</dbReference>
<dbReference type="Proteomes" id="UP000598996">
    <property type="component" value="Unassembled WGS sequence"/>
</dbReference>
<organism evidence="4 5">
    <name type="scientific">Paractinoplanes lichenicola</name>
    <dbReference type="NCBI Taxonomy" id="2802976"/>
    <lineage>
        <taxon>Bacteria</taxon>
        <taxon>Bacillati</taxon>
        <taxon>Actinomycetota</taxon>
        <taxon>Actinomycetes</taxon>
        <taxon>Micromonosporales</taxon>
        <taxon>Micromonosporaceae</taxon>
        <taxon>Paractinoplanes</taxon>
    </lineage>
</organism>
<evidence type="ECO:0000256" key="1">
    <source>
        <dbReference type="ARBA" id="ARBA00022679"/>
    </source>
</evidence>
<keyword evidence="5" id="KW-1185">Reference proteome</keyword>
<dbReference type="InterPro" id="IPR011611">
    <property type="entry name" value="PfkB_dom"/>
</dbReference>
<dbReference type="RefSeq" id="WP_202989801.1">
    <property type="nucleotide sequence ID" value="NZ_JAENHO010000001.1"/>
</dbReference>
<dbReference type="Pfam" id="PF00294">
    <property type="entry name" value="PfkB"/>
    <property type="match status" value="1"/>
</dbReference>
<name>A0ABS1VFH4_9ACTN</name>
<keyword evidence="2" id="KW-0418">Kinase</keyword>
<sequence>MTRVVTVTLNPALDITYAVPALAVGSSVRVENVRSRAGGKGVNVAAVVRQLGGDAVVVAPGARTEPDPFRDGLDSLGLRHHLVPSLATVRRTVAVVGADGPTTILLEPGSPAPAGTADAIAATVALELTGADALVVSGSVPPGLPDDLPARLARLASGIPVIVDVSGPALRAAVGAGAILVPNLSEISEISGGEPVVAARELVGQGAAAVVVTLGEDGAVAVTPGGAWHARTPEVVDGNPTGAGDAATAALALRLAAGALRPADAAGALRPTDAAGALRPADAAGVFWPAALADVVATSAACVLRPVAGEIDLDARRRWLSAITVEELT</sequence>
<keyword evidence="1" id="KW-0808">Transferase</keyword>
<dbReference type="Gene3D" id="3.40.1190.20">
    <property type="match status" value="1"/>
</dbReference>
<proteinExistence type="predicted"/>
<reference evidence="4 5" key="1">
    <citation type="submission" date="2021-01" db="EMBL/GenBank/DDBJ databases">
        <title>Actinoplanes sp. nov. LDG1-01 isolated from lichen.</title>
        <authorList>
            <person name="Saeng-In P."/>
            <person name="Phongsopitanun W."/>
            <person name="Kanchanasin P."/>
            <person name="Yuki M."/>
            <person name="Kudo T."/>
            <person name="Ohkuma M."/>
            <person name="Tanasupawat S."/>
        </authorList>
    </citation>
    <scope>NUCLEOTIDE SEQUENCE [LARGE SCALE GENOMIC DNA]</scope>
    <source>
        <strain evidence="4 5">LDG1-01</strain>
    </source>
</reference>
<gene>
    <name evidence="4" type="ORF">JKJ07_03905</name>
</gene>
<accession>A0ABS1VFH4</accession>
<comment type="caution">
    <text evidence="4">The sequence shown here is derived from an EMBL/GenBank/DDBJ whole genome shotgun (WGS) entry which is preliminary data.</text>
</comment>